<sequence length="183" mass="20970">MHVIDEASMQEMFSIYQQTRTQVSVIELYVEFEELVDVDLLKANIDWTVYNTKSEKNFKSTYYIVGLTEEVGEDDIIVESNVADVANTLASQHPSGESSFMHTLDLDAMNAPEFSEYDNSDPVIVTYNEFVVGMEFNSKETIIAAIKNYTICKGVDYWVCEFEPTTFYAKCVQYETSYDWPIG</sequence>
<organism evidence="1 2">
    <name type="scientific">Arachis hypogaea</name>
    <name type="common">Peanut</name>
    <dbReference type="NCBI Taxonomy" id="3818"/>
    <lineage>
        <taxon>Eukaryota</taxon>
        <taxon>Viridiplantae</taxon>
        <taxon>Streptophyta</taxon>
        <taxon>Embryophyta</taxon>
        <taxon>Tracheophyta</taxon>
        <taxon>Spermatophyta</taxon>
        <taxon>Magnoliopsida</taxon>
        <taxon>eudicotyledons</taxon>
        <taxon>Gunneridae</taxon>
        <taxon>Pentapetalae</taxon>
        <taxon>rosids</taxon>
        <taxon>fabids</taxon>
        <taxon>Fabales</taxon>
        <taxon>Fabaceae</taxon>
        <taxon>Papilionoideae</taxon>
        <taxon>50 kb inversion clade</taxon>
        <taxon>dalbergioids sensu lato</taxon>
        <taxon>Dalbergieae</taxon>
        <taxon>Pterocarpus clade</taxon>
        <taxon>Arachis</taxon>
    </lineage>
</organism>
<dbReference type="Proteomes" id="UP000289738">
    <property type="component" value="Chromosome A01"/>
</dbReference>
<reference evidence="1 2" key="1">
    <citation type="submission" date="2019-01" db="EMBL/GenBank/DDBJ databases">
        <title>Sequencing of cultivated peanut Arachis hypogaea provides insights into genome evolution and oil improvement.</title>
        <authorList>
            <person name="Chen X."/>
        </authorList>
    </citation>
    <scope>NUCLEOTIDE SEQUENCE [LARGE SCALE GENOMIC DNA]</scope>
    <source>
        <strain evidence="2">cv. Fuhuasheng</strain>
        <tissue evidence="1">Leaves</tissue>
    </source>
</reference>
<protein>
    <recommendedName>
        <fullName evidence="3">Transposase MuDR plant domain-containing protein</fullName>
    </recommendedName>
</protein>
<dbReference type="AlphaFoldDB" id="A0A445EKA6"/>
<accession>A0A445EKA6</accession>
<evidence type="ECO:0000313" key="2">
    <source>
        <dbReference type="Proteomes" id="UP000289738"/>
    </source>
</evidence>
<keyword evidence="2" id="KW-1185">Reference proteome</keyword>
<name>A0A445EKA6_ARAHY</name>
<gene>
    <name evidence="1" type="ORF">Ahy_A01g000463</name>
</gene>
<comment type="caution">
    <text evidence="1">The sequence shown here is derived from an EMBL/GenBank/DDBJ whole genome shotgun (WGS) entry which is preliminary data.</text>
</comment>
<evidence type="ECO:0000313" key="1">
    <source>
        <dbReference type="EMBL" id="RYR75878.1"/>
    </source>
</evidence>
<proteinExistence type="predicted"/>
<evidence type="ECO:0008006" key="3">
    <source>
        <dbReference type="Google" id="ProtNLM"/>
    </source>
</evidence>
<dbReference type="EMBL" id="SDMP01000001">
    <property type="protein sequence ID" value="RYR75878.1"/>
    <property type="molecule type" value="Genomic_DNA"/>
</dbReference>